<proteinExistence type="predicted"/>
<dbReference type="PROSITE" id="PS51900">
    <property type="entry name" value="CB"/>
    <property type="match status" value="1"/>
</dbReference>
<dbReference type="InterPro" id="IPR011010">
    <property type="entry name" value="DNA_brk_join_enz"/>
</dbReference>
<dbReference type="PROSITE" id="PS51898">
    <property type="entry name" value="TYR_RECOMBINASE"/>
    <property type="match status" value="1"/>
</dbReference>
<gene>
    <name evidence="7" type="ORF">ACFP2T_39480</name>
</gene>
<dbReference type="CDD" id="cd00397">
    <property type="entry name" value="DNA_BRE_C"/>
    <property type="match status" value="1"/>
</dbReference>
<protein>
    <submittedName>
        <fullName evidence="7">Tyrosine-type recombinase/integrase</fullName>
    </submittedName>
</protein>
<dbReference type="InterPro" id="IPR050090">
    <property type="entry name" value="Tyrosine_recombinase_XerCD"/>
</dbReference>
<keyword evidence="3" id="KW-0233">DNA recombination</keyword>
<evidence type="ECO:0000256" key="2">
    <source>
        <dbReference type="ARBA" id="ARBA00023125"/>
    </source>
</evidence>
<dbReference type="InterPro" id="IPR010998">
    <property type="entry name" value="Integrase_recombinase_N"/>
</dbReference>
<evidence type="ECO:0000259" key="6">
    <source>
        <dbReference type="PROSITE" id="PS51900"/>
    </source>
</evidence>
<dbReference type="InterPro" id="IPR002104">
    <property type="entry name" value="Integrase_catalytic"/>
</dbReference>
<sequence length="317" mass="35672">MKRDPTMLATGLPPEWATFLTDWDRSLRSGNYPSTTRYNYLLAVAQLGRYLADDSQREAGEAVGTPTAVTRRHVEDFQAWMITTRSPATALNKHKALQQFFKWLTLDEEEMDQSPMLRVRQPKTPKRLIPIIRDEDTKKLLDTCKGKDFVHVRDEAIIRLLSNTGARLSEVANVEIDDVDLSLDTVRYHGKGAKDRRVRLGAKTARAVSRYLRARGGHKGFGLPDLWLAVRGAQPLTANGIKLMLKRRGLRAGVAGVHAHRWRHTYAHEWKLAGGDTGDLMLVLGWTSDDMPRHYGASAAAERAQQVQARMGIGERV</sequence>
<organism evidence="7 8">
    <name type="scientific">Plantactinospora solaniradicis</name>
    <dbReference type="NCBI Taxonomy" id="1723736"/>
    <lineage>
        <taxon>Bacteria</taxon>
        <taxon>Bacillati</taxon>
        <taxon>Actinomycetota</taxon>
        <taxon>Actinomycetes</taxon>
        <taxon>Micromonosporales</taxon>
        <taxon>Micromonosporaceae</taxon>
        <taxon>Plantactinospora</taxon>
    </lineage>
</organism>
<evidence type="ECO:0000256" key="4">
    <source>
        <dbReference type="PROSITE-ProRule" id="PRU01248"/>
    </source>
</evidence>
<evidence type="ECO:0000313" key="7">
    <source>
        <dbReference type="EMBL" id="MFC6022227.1"/>
    </source>
</evidence>
<comment type="caution">
    <text evidence="7">The sequence shown here is derived from an EMBL/GenBank/DDBJ whole genome shotgun (WGS) entry which is preliminary data.</text>
</comment>
<dbReference type="InterPro" id="IPR004107">
    <property type="entry name" value="Integrase_SAM-like_N"/>
</dbReference>
<dbReference type="PANTHER" id="PTHR30349">
    <property type="entry name" value="PHAGE INTEGRASE-RELATED"/>
    <property type="match status" value="1"/>
</dbReference>
<dbReference type="Proteomes" id="UP001596203">
    <property type="component" value="Unassembled WGS sequence"/>
</dbReference>
<name>A0ABW1KM78_9ACTN</name>
<evidence type="ECO:0000313" key="8">
    <source>
        <dbReference type="Proteomes" id="UP001596203"/>
    </source>
</evidence>
<dbReference type="Gene3D" id="1.10.150.130">
    <property type="match status" value="1"/>
</dbReference>
<evidence type="ECO:0000259" key="5">
    <source>
        <dbReference type="PROSITE" id="PS51898"/>
    </source>
</evidence>
<keyword evidence="1" id="KW-0229">DNA integration</keyword>
<dbReference type="EMBL" id="JBHSPR010000057">
    <property type="protein sequence ID" value="MFC6022227.1"/>
    <property type="molecule type" value="Genomic_DNA"/>
</dbReference>
<dbReference type="Gene3D" id="1.10.443.10">
    <property type="entry name" value="Intergrase catalytic core"/>
    <property type="match status" value="1"/>
</dbReference>
<feature type="domain" description="Core-binding (CB)" evidence="6">
    <location>
        <begin position="14"/>
        <end position="105"/>
    </location>
</feature>
<dbReference type="Pfam" id="PF13495">
    <property type="entry name" value="Phage_int_SAM_4"/>
    <property type="match status" value="1"/>
</dbReference>
<evidence type="ECO:0000256" key="3">
    <source>
        <dbReference type="ARBA" id="ARBA00023172"/>
    </source>
</evidence>
<dbReference type="RefSeq" id="WP_377431566.1">
    <property type="nucleotide sequence ID" value="NZ_JBHSPR010000057.1"/>
</dbReference>
<dbReference type="InterPro" id="IPR013762">
    <property type="entry name" value="Integrase-like_cat_sf"/>
</dbReference>
<reference evidence="8" key="1">
    <citation type="journal article" date="2019" name="Int. J. Syst. Evol. Microbiol.">
        <title>The Global Catalogue of Microorganisms (GCM) 10K type strain sequencing project: providing services to taxonomists for standard genome sequencing and annotation.</title>
        <authorList>
            <consortium name="The Broad Institute Genomics Platform"/>
            <consortium name="The Broad Institute Genome Sequencing Center for Infectious Disease"/>
            <person name="Wu L."/>
            <person name="Ma J."/>
        </authorList>
    </citation>
    <scope>NUCLEOTIDE SEQUENCE [LARGE SCALE GENOMIC DNA]</scope>
    <source>
        <strain evidence="8">ZS-35-S2</strain>
    </source>
</reference>
<evidence type="ECO:0000256" key="1">
    <source>
        <dbReference type="ARBA" id="ARBA00022908"/>
    </source>
</evidence>
<accession>A0ABW1KM78</accession>
<dbReference type="SUPFAM" id="SSF56349">
    <property type="entry name" value="DNA breaking-rejoining enzymes"/>
    <property type="match status" value="1"/>
</dbReference>
<dbReference type="Pfam" id="PF00589">
    <property type="entry name" value="Phage_integrase"/>
    <property type="match status" value="1"/>
</dbReference>
<keyword evidence="2 4" id="KW-0238">DNA-binding</keyword>
<feature type="domain" description="Tyr recombinase" evidence="5">
    <location>
        <begin position="127"/>
        <end position="309"/>
    </location>
</feature>
<keyword evidence="8" id="KW-1185">Reference proteome</keyword>
<dbReference type="PANTHER" id="PTHR30349:SF87">
    <property type="entry name" value="TRANSPOSASE A"/>
    <property type="match status" value="1"/>
</dbReference>
<dbReference type="InterPro" id="IPR044068">
    <property type="entry name" value="CB"/>
</dbReference>